<proteinExistence type="predicted"/>
<dbReference type="EMBL" id="JAEUBD010001266">
    <property type="protein sequence ID" value="KAH3663094.1"/>
    <property type="molecule type" value="Genomic_DNA"/>
</dbReference>
<comment type="caution">
    <text evidence="1">The sequence shown here is derived from an EMBL/GenBank/DDBJ whole genome shotgun (WGS) entry which is preliminary data.</text>
</comment>
<sequence>MTSKTHEISKILDVNGAATDASASLNEIPTSAAFSAPQSLAPSPQKPTVFMIAQFSQNVLEHISCNGYAVIVCAIDIQRYQTDGVQLRIRVIDLSPDNRYPLIVLELFKRRNVDFAARFDQAALARDADCSENVVAGAHDGAQLGIFKVFQRPFGGTLQTVFENQKADEFQLRFALFTRKLIQKLQVGQVGCVRFFHSLGSTSNHTEAIVGVFMNLSLGRKRTGDTLPLNLCLATKSFKAASSTEFSIMSQLVNSNVFASKGSPTISSSTFFKDWQRSLRSRIGSETRTPIKSKPSSVNVPVLSKHMTSSFPPTFIRVGAMQNTLLCRNRESAKLVPIVNVAGKAGGTTIVMRSNARRVIVFHPSPSLTKLIAETTKPISAITVMTPIYLKESR</sequence>
<reference evidence="1" key="1">
    <citation type="journal article" date="2021" name="Open Biol.">
        <title>Shared evolutionary footprints suggest mitochondrial oxidative damage underlies multiple complex I losses in fungi.</title>
        <authorList>
            <person name="Schikora-Tamarit M.A."/>
            <person name="Marcet-Houben M."/>
            <person name="Nosek J."/>
            <person name="Gabaldon T."/>
        </authorList>
    </citation>
    <scope>NUCLEOTIDE SEQUENCE</scope>
    <source>
        <strain evidence="1">NCAIM Y.01608</strain>
    </source>
</reference>
<evidence type="ECO:0000313" key="1">
    <source>
        <dbReference type="EMBL" id="KAH3663094.1"/>
    </source>
</evidence>
<gene>
    <name evidence="1" type="ORF">OGATHE_004670</name>
</gene>
<protein>
    <submittedName>
        <fullName evidence="1">Uncharacterized protein</fullName>
    </submittedName>
</protein>
<reference evidence="1" key="2">
    <citation type="submission" date="2021-01" db="EMBL/GenBank/DDBJ databases">
        <authorList>
            <person name="Schikora-Tamarit M.A."/>
        </authorList>
    </citation>
    <scope>NUCLEOTIDE SEQUENCE</scope>
    <source>
        <strain evidence="1">NCAIM Y.01608</strain>
    </source>
</reference>
<accession>A0A9P8T2E3</accession>
<organism evidence="1 2">
    <name type="scientific">Ogataea polymorpha</name>
    <dbReference type="NCBI Taxonomy" id="460523"/>
    <lineage>
        <taxon>Eukaryota</taxon>
        <taxon>Fungi</taxon>
        <taxon>Dikarya</taxon>
        <taxon>Ascomycota</taxon>
        <taxon>Saccharomycotina</taxon>
        <taxon>Pichiomycetes</taxon>
        <taxon>Pichiales</taxon>
        <taxon>Pichiaceae</taxon>
        <taxon>Ogataea</taxon>
    </lineage>
</organism>
<dbReference type="AlphaFoldDB" id="A0A9P8T2E3"/>
<dbReference type="Proteomes" id="UP000788993">
    <property type="component" value="Unassembled WGS sequence"/>
</dbReference>
<name>A0A9P8T2E3_9ASCO</name>
<keyword evidence="2" id="KW-1185">Reference proteome</keyword>
<evidence type="ECO:0000313" key="2">
    <source>
        <dbReference type="Proteomes" id="UP000788993"/>
    </source>
</evidence>